<dbReference type="Pfam" id="PF05830">
    <property type="entry name" value="NodZ"/>
    <property type="match status" value="1"/>
</dbReference>
<dbReference type="EMBL" id="CAJFCJ010000008">
    <property type="protein sequence ID" value="CAD5118174.1"/>
    <property type="molecule type" value="Genomic_DNA"/>
</dbReference>
<dbReference type="InterPro" id="IPR008716">
    <property type="entry name" value="NodZ"/>
</dbReference>
<gene>
    <name evidence="1" type="ORF">DGYR_LOCUS6597</name>
</gene>
<protein>
    <submittedName>
        <fullName evidence="1">Uncharacterized protein</fullName>
    </submittedName>
</protein>
<proteinExistence type="predicted"/>
<organism evidence="1 2">
    <name type="scientific">Dimorphilus gyrociliatus</name>
    <dbReference type="NCBI Taxonomy" id="2664684"/>
    <lineage>
        <taxon>Eukaryota</taxon>
        <taxon>Metazoa</taxon>
        <taxon>Spiralia</taxon>
        <taxon>Lophotrochozoa</taxon>
        <taxon>Annelida</taxon>
        <taxon>Polychaeta</taxon>
        <taxon>Polychaeta incertae sedis</taxon>
        <taxon>Dinophilidae</taxon>
        <taxon>Dimorphilus</taxon>
    </lineage>
</organism>
<sequence length="400" mass="46825">MVSSLEWPPERPKVKPDSVVNEFKSTISQPNVPDLPQWPLPLPPNETNNHFVVYECFDKLCGGWSNRLYGMIGAYFIAIIYDRSLAIKINRPCSLVHFLQPRYVQWDVDIPQNWINISFNEINGYEISFDKLKDLDKSLRNQRNPVINIHIAQTGYIALFSKVKFYRTRLLEKGFSESQLDKLTFLHFPLKYQIYDLLFKLKPYLQERKDNYLKTFDKKPLICAHVRTGGGKTIPGDAARGRMFGTKTLWAFLQEKLQINKFKDAKVFLATDDDEVREEFKKTFGHVGTEISGNIVHIDRWKSQKRTIHDKAAACHGMDKVLLDFEIMSECDLLVITWRSGFSTMPALRNRHRNELYVWRCEGGSCWIEPFYKFQNETRNLFINAIKKLPFLNCEDILYC</sequence>
<dbReference type="Proteomes" id="UP000549394">
    <property type="component" value="Unassembled WGS sequence"/>
</dbReference>
<dbReference type="GO" id="GO:0016758">
    <property type="term" value="F:hexosyltransferase activity"/>
    <property type="evidence" value="ECO:0007669"/>
    <property type="project" value="InterPro"/>
</dbReference>
<name>A0A7I8VPL0_9ANNE</name>
<dbReference type="GO" id="GO:0009312">
    <property type="term" value="P:oligosaccharide biosynthetic process"/>
    <property type="evidence" value="ECO:0007669"/>
    <property type="project" value="InterPro"/>
</dbReference>
<evidence type="ECO:0000313" key="2">
    <source>
        <dbReference type="Proteomes" id="UP000549394"/>
    </source>
</evidence>
<comment type="caution">
    <text evidence="1">The sequence shown here is derived from an EMBL/GenBank/DDBJ whole genome shotgun (WGS) entry which is preliminary data.</text>
</comment>
<keyword evidence="2" id="KW-1185">Reference proteome</keyword>
<reference evidence="1 2" key="1">
    <citation type="submission" date="2020-08" db="EMBL/GenBank/DDBJ databases">
        <authorList>
            <person name="Hejnol A."/>
        </authorList>
    </citation>
    <scope>NUCLEOTIDE SEQUENCE [LARGE SCALE GENOMIC DNA]</scope>
</reference>
<dbReference type="OrthoDB" id="9979734at2759"/>
<dbReference type="Gene3D" id="3.40.50.11350">
    <property type="match status" value="1"/>
</dbReference>
<evidence type="ECO:0000313" key="1">
    <source>
        <dbReference type="EMBL" id="CAD5118174.1"/>
    </source>
</evidence>
<dbReference type="AlphaFoldDB" id="A0A7I8VPL0"/>
<accession>A0A7I8VPL0</accession>